<keyword evidence="1" id="KW-0812">Transmembrane</keyword>
<evidence type="ECO:0000313" key="2">
    <source>
        <dbReference type="EMBL" id="GAA0304000.1"/>
    </source>
</evidence>
<evidence type="ECO:0008006" key="4">
    <source>
        <dbReference type="Google" id="ProtNLM"/>
    </source>
</evidence>
<dbReference type="Proteomes" id="UP001500837">
    <property type="component" value="Unassembled WGS sequence"/>
</dbReference>
<feature type="transmembrane region" description="Helical" evidence="1">
    <location>
        <begin position="82"/>
        <end position="105"/>
    </location>
</feature>
<organism evidence="2 3">
    <name type="scientific">Halarchaeum salinum</name>
    <dbReference type="NCBI Taxonomy" id="489912"/>
    <lineage>
        <taxon>Archaea</taxon>
        <taxon>Methanobacteriati</taxon>
        <taxon>Methanobacteriota</taxon>
        <taxon>Stenosarchaea group</taxon>
        <taxon>Halobacteria</taxon>
        <taxon>Halobacteriales</taxon>
        <taxon>Halobacteriaceae</taxon>
    </lineage>
</organism>
<sequence>MAVGNTTTVDETYGSAYRENETVTAGGTTLSEGTDYEWYPSNQSVYWYGTTNVSDGGTASITYSFDHKPETARRSIGTISSAFSIGAVAVITLVASVILGLVGGFGGSRGRRR</sequence>
<comment type="caution">
    <text evidence="2">The sequence shown here is derived from an EMBL/GenBank/DDBJ whole genome shotgun (WGS) entry which is preliminary data.</text>
</comment>
<dbReference type="EMBL" id="BAAABL010000051">
    <property type="protein sequence ID" value="GAA0304000.1"/>
    <property type="molecule type" value="Genomic_DNA"/>
</dbReference>
<keyword evidence="1" id="KW-1133">Transmembrane helix</keyword>
<evidence type="ECO:0000256" key="1">
    <source>
        <dbReference type="SAM" id="Phobius"/>
    </source>
</evidence>
<name>A0AAV3S979_9EURY</name>
<dbReference type="AlphaFoldDB" id="A0AAV3S979"/>
<protein>
    <recommendedName>
        <fullName evidence="4">DUF3592 domain-containing protein</fullName>
    </recommendedName>
</protein>
<keyword evidence="1" id="KW-0472">Membrane</keyword>
<keyword evidence="3" id="KW-1185">Reference proteome</keyword>
<reference evidence="2 3" key="1">
    <citation type="journal article" date="2019" name="Int. J. Syst. Evol. Microbiol.">
        <title>The Global Catalogue of Microorganisms (GCM) 10K type strain sequencing project: providing services to taxonomists for standard genome sequencing and annotation.</title>
        <authorList>
            <consortium name="The Broad Institute Genomics Platform"/>
            <consortium name="The Broad Institute Genome Sequencing Center for Infectious Disease"/>
            <person name="Wu L."/>
            <person name="Ma J."/>
        </authorList>
    </citation>
    <scope>NUCLEOTIDE SEQUENCE [LARGE SCALE GENOMIC DNA]</scope>
    <source>
        <strain evidence="2 3">JCM 16330</strain>
    </source>
</reference>
<accession>A0AAV3S979</accession>
<proteinExistence type="predicted"/>
<evidence type="ECO:0000313" key="3">
    <source>
        <dbReference type="Proteomes" id="UP001500837"/>
    </source>
</evidence>
<gene>
    <name evidence="2" type="ORF">GCM10009066_17460</name>
</gene>